<feature type="region of interest" description="Disordered" evidence="1">
    <location>
        <begin position="197"/>
        <end position="232"/>
    </location>
</feature>
<evidence type="ECO:0000256" key="1">
    <source>
        <dbReference type="SAM" id="MobiDB-lite"/>
    </source>
</evidence>
<organism evidence="2 3">
    <name type="scientific">Argiope bruennichi</name>
    <name type="common">Wasp spider</name>
    <name type="synonym">Aranea bruennichi</name>
    <dbReference type="NCBI Taxonomy" id="94029"/>
    <lineage>
        <taxon>Eukaryota</taxon>
        <taxon>Metazoa</taxon>
        <taxon>Ecdysozoa</taxon>
        <taxon>Arthropoda</taxon>
        <taxon>Chelicerata</taxon>
        <taxon>Arachnida</taxon>
        <taxon>Araneae</taxon>
        <taxon>Araneomorphae</taxon>
        <taxon>Entelegynae</taxon>
        <taxon>Araneoidea</taxon>
        <taxon>Araneidae</taxon>
        <taxon>Argiope</taxon>
    </lineage>
</organism>
<feature type="region of interest" description="Disordered" evidence="1">
    <location>
        <begin position="252"/>
        <end position="284"/>
    </location>
</feature>
<feature type="region of interest" description="Disordered" evidence="1">
    <location>
        <begin position="1"/>
        <end position="28"/>
    </location>
</feature>
<dbReference type="EMBL" id="JABXBU010001863">
    <property type="protein sequence ID" value="KAF8782516.1"/>
    <property type="molecule type" value="Genomic_DNA"/>
</dbReference>
<feature type="region of interest" description="Disordered" evidence="1">
    <location>
        <begin position="50"/>
        <end position="158"/>
    </location>
</feature>
<proteinExistence type="predicted"/>
<reference evidence="2" key="2">
    <citation type="submission" date="2020-06" db="EMBL/GenBank/DDBJ databases">
        <authorList>
            <person name="Sheffer M."/>
        </authorList>
    </citation>
    <scope>NUCLEOTIDE SEQUENCE</scope>
</reference>
<accession>A0A8T0EW14</accession>
<protein>
    <submittedName>
        <fullName evidence="2">Uncharacterized protein</fullName>
    </submittedName>
</protein>
<reference evidence="2" key="1">
    <citation type="journal article" date="2020" name="bioRxiv">
        <title>Chromosome-level reference genome of the European wasp spider Argiope bruennichi: a resource for studies on range expansion and evolutionary adaptation.</title>
        <authorList>
            <person name="Sheffer M.M."/>
            <person name="Hoppe A."/>
            <person name="Krehenwinkel H."/>
            <person name="Uhl G."/>
            <person name="Kuss A.W."/>
            <person name="Jensen L."/>
            <person name="Jensen C."/>
            <person name="Gillespie R.G."/>
            <person name="Hoff K.J."/>
            <person name="Prost S."/>
        </authorList>
    </citation>
    <scope>NUCLEOTIDE SEQUENCE</scope>
</reference>
<dbReference type="AlphaFoldDB" id="A0A8T0EW14"/>
<evidence type="ECO:0000313" key="3">
    <source>
        <dbReference type="Proteomes" id="UP000807504"/>
    </source>
</evidence>
<keyword evidence="3" id="KW-1185">Reference proteome</keyword>
<feature type="compositionally biased region" description="Gly residues" evidence="1">
    <location>
        <begin position="80"/>
        <end position="92"/>
    </location>
</feature>
<feature type="compositionally biased region" description="Acidic residues" evidence="1">
    <location>
        <begin position="262"/>
        <end position="273"/>
    </location>
</feature>
<evidence type="ECO:0000313" key="2">
    <source>
        <dbReference type="EMBL" id="KAF8782516.1"/>
    </source>
</evidence>
<sequence>MGCANSKTGTTGAYGAPEEEAAGGAAPKVMVDGEAQDGAVAANGNAVSCANGAEDATAGGEKEACNGDAGNNDESDAAPSGGGNTEQNGGTGEEADKSIQDGAGEEENKQEDSKDEEEKNTEEAATESSENAESRENNDEEKPEFPDDHTRTKFPIYKPLKLSGDDWTFISNYDAHNEENDSISKNGCIFHFKYNGNPNYEESDSPPGIDSRFDSNHYAAPNYRENSSPPGIDWRFDSNHYAAPNYRENDSPPGIYWRLDSNDDDNPNYEESDSYLGQDWGSNSDYDTYNEENGSIPDDDEWFNSKYDVDPYNKEYDSPPEDDFECISNYDVNPHNKENKLLDVKNEHAFLLQFYETLVDELMGKFSIGHLDIRSSLQYMISNHRRVVKGQLPSETDYCNISYCLGYLHRYAACHSVLISDSVSAILNSSSSYVLNTKLSREQLNVMFLGGGPGNDFVGFLTALHSYRDYLLNLDVTVVDKMSGWEDVFNETVQKLKKSGYGKVYHIFDDVAITTSFISADLKNGDEWNTDMQSKLQRADIVFLVKILSHVPNDAKLDVLELVEKRKCCLILTKSKNN</sequence>
<dbReference type="Proteomes" id="UP000807504">
    <property type="component" value="Unassembled WGS sequence"/>
</dbReference>
<gene>
    <name evidence="2" type="ORF">HNY73_012788</name>
</gene>
<name>A0A8T0EW14_ARGBR</name>
<feature type="compositionally biased region" description="Low complexity" evidence="1">
    <location>
        <begin position="8"/>
        <end position="27"/>
    </location>
</feature>
<comment type="caution">
    <text evidence="2">The sequence shown here is derived from an EMBL/GenBank/DDBJ whole genome shotgun (WGS) entry which is preliminary data.</text>
</comment>